<dbReference type="Gene3D" id="3.60.10.10">
    <property type="entry name" value="Endonuclease/exonuclease/phosphatase"/>
    <property type="match status" value="1"/>
</dbReference>
<dbReference type="PANTHER" id="PTHR22748">
    <property type="entry name" value="AP ENDONUCLEASE"/>
    <property type="match status" value="1"/>
</dbReference>
<dbReference type="GO" id="GO:0003906">
    <property type="term" value="F:DNA-(apurinic or apyrimidinic site) endonuclease activity"/>
    <property type="evidence" value="ECO:0007669"/>
    <property type="project" value="TreeGrafter"/>
</dbReference>
<organism evidence="9 10">
    <name type="scientific">Ceratopteris richardii</name>
    <name type="common">Triangle waterfern</name>
    <dbReference type="NCBI Taxonomy" id="49495"/>
    <lineage>
        <taxon>Eukaryota</taxon>
        <taxon>Viridiplantae</taxon>
        <taxon>Streptophyta</taxon>
        <taxon>Embryophyta</taxon>
        <taxon>Tracheophyta</taxon>
        <taxon>Polypodiopsida</taxon>
        <taxon>Polypodiidae</taxon>
        <taxon>Polypodiales</taxon>
        <taxon>Pteridineae</taxon>
        <taxon>Pteridaceae</taxon>
        <taxon>Parkerioideae</taxon>
        <taxon>Ceratopteris</taxon>
    </lineage>
</organism>
<feature type="binding site" evidence="6">
    <location>
        <position position="436"/>
    </location>
    <ligand>
        <name>Mg(2+)</name>
        <dbReference type="ChEBI" id="CHEBI:18420"/>
        <label>1</label>
    </ligand>
</feature>
<evidence type="ECO:0000256" key="4">
    <source>
        <dbReference type="ARBA" id="ARBA00022842"/>
    </source>
</evidence>
<dbReference type="EMBL" id="CM035424">
    <property type="protein sequence ID" value="KAH7352712.1"/>
    <property type="molecule type" value="Genomic_DNA"/>
</dbReference>
<keyword evidence="6" id="KW-0464">Manganese</keyword>
<keyword evidence="10" id="KW-1185">Reference proteome</keyword>
<dbReference type="Pfam" id="PF03372">
    <property type="entry name" value="Exo_endo_phos"/>
    <property type="match status" value="1"/>
</dbReference>
<evidence type="ECO:0000256" key="6">
    <source>
        <dbReference type="PIRSR" id="PIRSR604808-2"/>
    </source>
</evidence>
<dbReference type="GO" id="GO:0005634">
    <property type="term" value="C:nucleus"/>
    <property type="evidence" value="ECO:0007669"/>
    <property type="project" value="TreeGrafter"/>
</dbReference>
<keyword evidence="2 6" id="KW-0479">Metal-binding</keyword>
<comment type="caution">
    <text evidence="9">The sequence shown here is derived from an EMBL/GenBank/DDBJ whole genome shotgun (WGS) entry which is preliminary data.</text>
</comment>
<feature type="site" description="Interaction with DNA substrate" evidence="7">
    <location>
        <position position="526"/>
    </location>
</feature>
<comment type="similarity">
    <text evidence="1">Belongs to the DNA repair enzymes AP/ExoA family.</text>
</comment>
<gene>
    <name evidence="9" type="ORF">KP509_19G059700</name>
</gene>
<dbReference type="GO" id="GO:0046872">
    <property type="term" value="F:metal ion binding"/>
    <property type="evidence" value="ECO:0007669"/>
    <property type="project" value="UniProtKB-KW"/>
</dbReference>
<protein>
    <recommendedName>
        <fullName evidence="8">Endonuclease/exonuclease/phosphatase domain-containing protein</fullName>
    </recommendedName>
</protein>
<evidence type="ECO:0000256" key="3">
    <source>
        <dbReference type="ARBA" id="ARBA00022801"/>
    </source>
</evidence>
<dbReference type="SUPFAM" id="SSF56219">
    <property type="entry name" value="DNase I-like"/>
    <property type="match status" value="1"/>
</dbReference>
<evidence type="ECO:0000256" key="2">
    <source>
        <dbReference type="ARBA" id="ARBA00022723"/>
    </source>
</evidence>
<evidence type="ECO:0000256" key="5">
    <source>
        <dbReference type="PIRSR" id="PIRSR604808-1"/>
    </source>
</evidence>
<feature type="site" description="Transition state stabilizer" evidence="7">
    <location>
        <position position="438"/>
    </location>
</feature>
<evidence type="ECO:0000259" key="8">
    <source>
        <dbReference type="Pfam" id="PF03372"/>
    </source>
</evidence>
<feature type="active site" evidence="5">
    <location>
        <position position="398"/>
    </location>
</feature>
<dbReference type="Proteomes" id="UP000825935">
    <property type="component" value="Chromosome 19"/>
</dbReference>
<evidence type="ECO:0000256" key="1">
    <source>
        <dbReference type="ARBA" id="ARBA00007092"/>
    </source>
</evidence>
<feature type="site" description="Important for catalytic activity" evidence="7">
    <location>
        <position position="499"/>
    </location>
</feature>
<accession>A0A8T2SMR0</accession>
<keyword evidence="3" id="KW-0378">Hydrolase</keyword>
<dbReference type="OrthoDB" id="1881450at2759"/>
<dbReference type="InterPro" id="IPR004808">
    <property type="entry name" value="AP_endonuc_1"/>
</dbReference>
<dbReference type="InterPro" id="IPR005135">
    <property type="entry name" value="Endo/exonuclease/phosphatase"/>
</dbReference>
<dbReference type="AlphaFoldDB" id="A0A8T2SMR0"/>
<feature type="binding site" evidence="6">
    <location>
        <position position="329"/>
    </location>
    <ligand>
        <name>Mg(2+)</name>
        <dbReference type="ChEBI" id="CHEBI:18420"/>
        <label>1</label>
    </ligand>
</feature>
<evidence type="ECO:0000313" key="9">
    <source>
        <dbReference type="EMBL" id="KAH7352712.1"/>
    </source>
</evidence>
<evidence type="ECO:0000256" key="7">
    <source>
        <dbReference type="PIRSR" id="PIRSR604808-3"/>
    </source>
</evidence>
<name>A0A8T2SMR0_CERRI</name>
<evidence type="ECO:0000313" key="10">
    <source>
        <dbReference type="Proteomes" id="UP000825935"/>
    </source>
</evidence>
<sequence>MEDALTIDENVQGDVRVDIDPSLIWDSTLMFHEGGLLLFFTSRIPLAVDVARAIDANVDKEVVNFNDNGVKSQFLGQQTIFLCGLMAHVFPWKPVKAMKEELLYKCPVWVELIDLPSFLWSSIGHVAKVLGKLLYTPSISAPNKNRVCVLWNTSRPCPRTLAINVPKVGRIVIYLKWGNMNGSCFHCGANHIPTCPGSKILVPEEQIFGRQRTTPATSYSHTGVVPRPPTSQVLSNKGKEIAMEKHIHPPAPITPTKLNVYKRREEEGISNDASKKGGEEARKRTVDNDGFTSVSYRKALLRGLGQYGKWTRLRQWIIRHQLDFVAIQEHKKNDHAGMLLDTKDFFLQYNGIQNKYFGCLFIIRRGIAFKVLFNDPHGRFLILHLLVQEIPYICINVYAPNSPMERVETWKNLLHAVHLCARLQEWSNVRILMCGDFNIVDVDTDCTTSSSVISPQENLIWSEIVETLNCRDLWGLIGRHTLQYTFHSRSHRIAMSRLDRCYYSHVSTLHTASTTWIDATVLLSDHNPIVISLQESDWSLSIPDKLHIIPLRLNHAWLKTFVFKSRVEELIQQALALKTSACMKWEFIVSHMQDVIRECGKYFANVLKTAKVGAEHIIVLMSEKIDSGELLLERDYSRLCDAYRCLQLIENNAIESSKAQARCVEVNDLHANSKCFFDFLRAKRAKSANFLSRALPWSGPKIDKGIVFRHLGYPLGVNVSTKDKVHWAVDNALVYYKGSWKLDVWNKFFSHAPLKTTSLTLKLLLQSFKHVAARLTWNGRQRYVGNSFALLSPYWSFSANPPLAYSLGAATRYFNNKEIDTIAKCYNAKWELLSFSAIRRTYAIGPAYGSKWMQIALFVQRYQIPLSIDASDPWRDWLFAKHSRWWIGKANAYYSALVDSDDIAPQRNMRWNLKKVPSWWHARFSAIWESSFSFRMKIFMWRIFVGHFTLGAFLSRDGLDGACPCIQKWWNSLFLFPIWGAKPTKFSSTFLLFKSNDKAFDWMRKRCIFLLLWNIWTLKNKMLFHNKNLVPNFSWTLCKVRLRLDIDALPVEDRRAFTSLLDSL</sequence>
<feature type="active site" description="Proton donor/acceptor" evidence="5">
    <location>
        <position position="436"/>
    </location>
</feature>
<comment type="cofactor">
    <cofactor evidence="6">
        <name>Mg(2+)</name>
        <dbReference type="ChEBI" id="CHEBI:18420"/>
    </cofactor>
    <cofactor evidence="6">
        <name>Mn(2+)</name>
        <dbReference type="ChEBI" id="CHEBI:29035"/>
    </cofactor>
    <text evidence="6">Probably binds two magnesium or manganese ions per subunit.</text>
</comment>
<feature type="binding site" evidence="6">
    <location>
        <position position="438"/>
    </location>
    <ligand>
        <name>Mg(2+)</name>
        <dbReference type="ChEBI" id="CHEBI:18420"/>
        <label>1</label>
    </ligand>
</feature>
<feature type="binding site" evidence="6">
    <location>
        <position position="525"/>
    </location>
    <ligand>
        <name>Mg(2+)</name>
        <dbReference type="ChEBI" id="CHEBI:18420"/>
        <label>1</label>
    </ligand>
</feature>
<feature type="binding site" evidence="6">
    <location>
        <position position="526"/>
    </location>
    <ligand>
        <name>Mg(2+)</name>
        <dbReference type="ChEBI" id="CHEBI:18420"/>
        <label>1</label>
    </ligand>
</feature>
<dbReference type="GO" id="GO:0008081">
    <property type="term" value="F:phosphoric diester hydrolase activity"/>
    <property type="evidence" value="ECO:0007669"/>
    <property type="project" value="TreeGrafter"/>
</dbReference>
<reference evidence="9" key="1">
    <citation type="submission" date="2021-08" db="EMBL/GenBank/DDBJ databases">
        <title>WGS assembly of Ceratopteris richardii.</title>
        <authorList>
            <person name="Marchant D.B."/>
            <person name="Chen G."/>
            <person name="Jenkins J."/>
            <person name="Shu S."/>
            <person name="Leebens-Mack J."/>
            <person name="Grimwood J."/>
            <person name="Schmutz J."/>
            <person name="Soltis P."/>
            <person name="Soltis D."/>
            <person name="Chen Z.-H."/>
        </authorList>
    </citation>
    <scope>NUCLEOTIDE SEQUENCE</scope>
    <source>
        <strain evidence="9">Whitten #5841</strain>
        <tissue evidence="9">Leaf</tissue>
    </source>
</reference>
<dbReference type="PANTHER" id="PTHR22748:SF6">
    <property type="entry name" value="DNA-(APURINIC OR APYRIMIDINIC SITE) ENDONUCLEASE"/>
    <property type="match status" value="1"/>
</dbReference>
<feature type="domain" description="Endonuclease/exonuclease/phosphatase" evidence="8">
    <location>
        <begin position="312"/>
        <end position="526"/>
    </location>
</feature>
<dbReference type="GO" id="GO:0008311">
    <property type="term" value="F:double-stranded DNA 3'-5' DNA exonuclease activity"/>
    <property type="evidence" value="ECO:0007669"/>
    <property type="project" value="TreeGrafter"/>
</dbReference>
<feature type="active site" description="Proton acceptor" evidence="5">
    <location>
        <position position="526"/>
    </location>
</feature>
<proteinExistence type="inferred from homology"/>
<keyword evidence="4 6" id="KW-0460">Magnesium</keyword>
<dbReference type="InterPro" id="IPR036691">
    <property type="entry name" value="Endo/exonu/phosph_ase_sf"/>
</dbReference>
<dbReference type="GO" id="GO:0006284">
    <property type="term" value="P:base-excision repair"/>
    <property type="evidence" value="ECO:0007669"/>
    <property type="project" value="TreeGrafter"/>
</dbReference>